<sequence>MREDELRSERFSLRFFLQDICRDSGESLQLRQACLFAADRGKKSDISNGTATDDADDDDDETMLELDRWYLIGNGNGTVAPHTLNPVLHMLLACLLLVKKPCIKTTPTTSNNGVMSSCRYRSFVVLGSRTDISVLPMDS</sequence>
<gene>
    <name evidence="1" type="ORF">CSSPTR1EN2_LOCUS7397</name>
</gene>
<name>A0ABP0TWZ1_9BRYO</name>
<evidence type="ECO:0000313" key="2">
    <source>
        <dbReference type="Proteomes" id="UP001497512"/>
    </source>
</evidence>
<protein>
    <submittedName>
        <fullName evidence="1">Uncharacterized protein</fullName>
    </submittedName>
</protein>
<accession>A0ABP0TWZ1</accession>
<dbReference type="Proteomes" id="UP001497512">
    <property type="component" value="Chromosome 14"/>
</dbReference>
<proteinExistence type="predicted"/>
<organism evidence="1 2">
    <name type="scientific">Sphagnum troendelagicum</name>
    <dbReference type="NCBI Taxonomy" id="128251"/>
    <lineage>
        <taxon>Eukaryota</taxon>
        <taxon>Viridiplantae</taxon>
        <taxon>Streptophyta</taxon>
        <taxon>Embryophyta</taxon>
        <taxon>Bryophyta</taxon>
        <taxon>Sphagnophytina</taxon>
        <taxon>Sphagnopsida</taxon>
        <taxon>Sphagnales</taxon>
        <taxon>Sphagnaceae</taxon>
        <taxon>Sphagnum</taxon>
    </lineage>
</organism>
<keyword evidence="2" id="KW-1185">Reference proteome</keyword>
<reference evidence="1" key="1">
    <citation type="submission" date="2024-02" db="EMBL/GenBank/DDBJ databases">
        <authorList>
            <consortium name="ELIXIR-Norway"/>
            <consortium name="Elixir Norway"/>
        </authorList>
    </citation>
    <scope>NUCLEOTIDE SEQUENCE</scope>
</reference>
<evidence type="ECO:0000313" key="1">
    <source>
        <dbReference type="EMBL" id="CAK9204460.1"/>
    </source>
</evidence>
<dbReference type="EMBL" id="OZ019906">
    <property type="protein sequence ID" value="CAK9204460.1"/>
    <property type="molecule type" value="Genomic_DNA"/>
</dbReference>